<accession>A0A7J7MM55</accession>
<gene>
    <name evidence="2" type="ORF">GIB67_039282</name>
</gene>
<evidence type="ECO:0000313" key="2">
    <source>
        <dbReference type="EMBL" id="KAF6155951.1"/>
    </source>
</evidence>
<keyword evidence="1" id="KW-0175">Coiled coil</keyword>
<organism evidence="2 3">
    <name type="scientific">Kingdonia uniflora</name>
    <dbReference type="NCBI Taxonomy" id="39325"/>
    <lineage>
        <taxon>Eukaryota</taxon>
        <taxon>Viridiplantae</taxon>
        <taxon>Streptophyta</taxon>
        <taxon>Embryophyta</taxon>
        <taxon>Tracheophyta</taxon>
        <taxon>Spermatophyta</taxon>
        <taxon>Magnoliopsida</taxon>
        <taxon>Ranunculales</taxon>
        <taxon>Circaeasteraceae</taxon>
        <taxon>Kingdonia</taxon>
    </lineage>
</organism>
<name>A0A7J7MM55_9MAGN</name>
<dbReference type="Proteomes" id="UP000541444">
    <property type="component" value="Unassembled WGS sequence"/>
</dbReference>
<reference evidence="2 3" key="1">
    <citation type="journal article" date="2020" name="IScience">
        <title>Genome Sequencing of the Endangered Kingdonia uniflora (Circaeasteraceae, Ranunculales) Reveals Potential Mechanisms of Evolutionary Specialization.</title>
        <authorList>
            <person name="Sun Y."/>
            <person name="Deng T."/>
            <person name="Zhang A."/>
            <person name="Moore M.J."/>
            <person name="Landis J.B."/>
            <person name="Lin N."/>
            <person name="Zhang H."/>
            <person name="Zhang X."/>
            <person name="Huang J."/>
            <person name="Zhang X."/>
            <person name="Sun H."/>
            <person name="Wang H."/>
        </authorList>
    </citation>
    <scope>NUCLEOTIDE SEQUENCE [LARGE SCALE GENOMIC DNA]</scope>
    <source>
        <strain evidence="2">TB1705</strain>
        <tissue evidence="2">Leaf</tissue>
    </source>
</reference>
<protein>
    <submittedName>
        <fullName evidence="2">Uncharacterized protein</fullName>
    </submittedName>
</protein>
<keyword evidence="3" id="KW-1185">Reference proteome</keyword>
<dbReference type="EMBL" id="JACGCM010001398">
    <property type="protein sequence ID" value="KAF6155951.1"/>
    <property type="molecule type" value="Genomic_DNA"/>
</dbReference>
<feature type="coiled-coil region" evidence="1">
    <location>
        <begin position="36"/>
        <end position="67"/>
    </location>
</feature>
<dbReference type="AlphaFoldDB" id="A0A7J7MM55"/>
<comment type="caution">
    <text evidence="2">The sequence shown here is derived from an EMBL/GenBank/DDBJ whole genome shotgun (WGS) entry which is preliminary data.</text>
</comment>
<proteinExistence type="predicted"/>
<evidence type="ECO:0000256" key="1">
    <source>
        <dbReference type="SAM" id="Coils"/>
    </source>
</evidence>
<sequence length="280" mass="31846">MAKGSGSRMWEYNNVVREKLDSTADSHPDTEGCSSCQGDLARIEEQESELKKAKSELEKNLARAKTETLKEVRQLKAAHAVALERYEELYRSDLHRCKNNLERMRLKFIKKDDELRCDDLNEKVSRLKAKKDQTIACAKKAEARERSGGSKTEVKAPLVRGDVVSFSGRIRDLESDVSRVQGNVQKGNANLKECQHKLDAALIREKVLEGEINAKEFILKRKDELLKDLPIREELNAKLGVLRARVVEIQVMSLAESTKYIDKLEKDTIYHARVDAKIIA</sequence>
<evidence type="ECO:0000313" key="3">
    <source>
        <dbReference type="Proteomes" id="UP000541444"/>
    </source>
</evidence>